<protein>
    <recommendedName>
        <fullName evidence="5">DUF4352 domain-containing protein</fullName>
    </recommendedName>
</protein>
<feature type="signal peptide" evidence="2">
    <location>
        <begin position="1"/>
        <end position="21"/>
    </location>
</feature>
<dbReference type="EMBL" id="BSER01000008">
    <property type="protein sequence ID" value="GLJ95178.1"/>
    <property type="molecule type" value="Genomic_DNA"/>
</dbReference>
<dbReference type="AlphaFoldDB" id="A0A9W6M639"/>
<comment type="caution">
    <text evidence="3">The sequence shown here is derived from an EMBL/GenBank/DDBJ whole genome shotgun (WGS) entry which is preliminary data.</text>
</comment>
<dbReference type="RefSeq" id="WP_204964679.1">
    <property type="nucleotide sequence ID" value="NZ_BAAAUR010000005.1"/>
</dbReference>
<feature type="chain" id="PRO_5040763917" description="DUF4352 domain-containing protein" evidence="2">
    <location>
        <begin position="22"/>
        <end position="200"/>
    </location>
</feature>
<dbReference type="Proteomes" id="UP001142291">
    <property type="component" value="Unassembled WGS sequence"/>
</dbReference>
<name>A0A9W6M639_9MICO</name>
<accession>A0A9W6M639</accession>
<reference evidence="3" key="2">
    <citation type="submission" date="2023-01" db="EMBL/GenBank/DDBJ databases">
        <authorList>
            <person name="Sun Q."/>
            <person name="Evtushenko L."/>
        </authorList>
    </citation>
    <scope>NUCLEOTIDE SEQUENCE</scope>
    <source>
        <strain evidence="3">VKM Ac-1940</strain>
    </source>
</reference>
<reference evidence="3" key="1">
    <citation type="journal article" date="2014" name="Int. J. Syst. Evol. Microbiol.">
        <title>Complete genome sequence of Corynebacterium casei LMG S-19264T (=DSM 44701T), isolated from a smear-ripened cheese.</title>
        <authorList>
            <consortium name="US DOE Joint Genome Institute (JGI-PGF)"/>
            <person name="Walter F."/>
            <person name="Albersmeier A."/>
            <person name="Kalinowski J."/>
            <person name="Ruckert C."/>
        </authorList>
    </citation>
    <scope>NUCLEOTIDE SEQUENCE</scope>
    <source>
        <strain evidence="3">VKM Ac-1940</strain>
    </source>
</reference>
<proteinExistence type="predicted"/>
<organism evidence="3 4">
    <name type="scientific">Microbacterium dextranolyticum</name>
    <dbReference type="NCBI Taxonomy" id="36806"/>
    <lineage>
        <taxon>Bacteria</taxon>
        <taxon>Bacillati</taxon>
        <taxon>Actinomycetota</taxon>
        <taxon>Actinomycetes</taxon>
        <taxon>Micrococcales</taxon>
        <taxon>Microbacteriaceae</taxon>
        <taxon>Microbacterium</taxon>
    </lineage>
</organism>
<sequence length="200" mass="21131">MKRALTWVAALAMLVAAWVISGETPDGEQRIDDPFPVTARVGEAVTSDNLGVTVHDVRLTDRLSTGGWSADGTWLVVSLDAWLVRREPASLKLGYLVVGDRTFLASERVATYDVDASLSGSGLHTGIPRTGTLVFELPADIASDPDAANASLQLSLGTPLPALSPRQNQRGAAVAEFAVDLTALPHDTTTALPDTSWTTP</sequence>
<dbReference type="Gene3D" id="2.60.40.1240">
    <property type="match status" value="1"/>
</dbReference>
<evidence type="ECO:0008006" key="5">
    <source>
        <dbReference type="Google" id="ProtNLM"/>
    </source>
</evidence>
<keyword evidence="4" id="KW-1185">Reference proteome</keyword>
<keyword evidence="1 2" id="KW-0732">Signal</keyword>
<evidence type="ECO:0000313" key="3">
    <source>
        <dbReference type="EMBL" id="GLJ95178.1"/>
    </source>
</evidence>
<evidence type="ECO:0000313" key="4">
    <source>
        <dbReference type="Proteomes" id="UP001142291"/>
    </source>
</evidence>
<evidence type="ECO:0000256" key="1">
    <source>
        <dbReference type="ARBA" id="ARBA00022729"/>
    </source>
</evidence>
<gene>
    <name evidence="3" type="ORF">GCM10017591_12400</name>
</gene>
<dbReference type="InterPro" id="IPR029050">
    <property type="entry name" value="Immunoprotect_excell_Ig-like"/>
</dbReference>
<evidence type="ECO:0000256" key="2">
    <source>
        <dbReference type="SAM" id="SignalP"/>
    </source>
</evidence>